<proteinExistence type="predicted"/>
<protein>
    <submittedName>
        <fullName evidence="2">Uncharacterized protein</fullName>
    </submittedName>
</protein>
<organism evidence="2 3">
    <name type="scientific">Hibiscus sabdariffa</name>
    <name type="common">roselle</name>
    <dbReference type="NCBI Taxonomy" id="183260"/>
    <lineage>
        <taxon>Eukaryota</taxon>
        <taxon>Viridiplantae</taxon>
        <taxon>Streptophyta</taxon>
        <taxon>Embryophyta</taxon>
        <taxon>Tracheophyta</taxon>
        <taxon>Spermatophyta</taxon>
        <taxon>Magnoliopsida</taxon>
        <taxon>eudicotyledons</taxon>
        <taxon>Gunneridae</taxon>
        <taxon>Pentapetalae</taxon>
        <taxon>rosids</taxon>
        <taxon>malvids</taxon>
        <taxon>Malvales</taxon>
        <taxon>Malvaceae</taxon>
        <taxon>Malvoideae</taxon>
        <taxon>Hibiscus</taxon>
    </lineage>
</organism>
<feature type="region of interest" description="Disordered" evidence="1">
    <location>
        <begin position="1"/>
        <end position="20"/>
    </location>
</feature>
<sequence>MHPDDQHQPQEVTPSEQVPSWWTIEKVTWEARFAALEANNLETKGYMQRLIQLMSKEADTLSLDSKTPELTSPPSKASGKEDNQGMHENGPGIHGVDTSPETKEPKY</sequence>
<evidence type="ECO:0000313" key="2">
    <source>
        <dbReference type="EMBL" id="KAK9008421.1"/>
    </source>
</evidence>
<gene>
    <name evidence="2" type="ORF">V6N11_075316</name>
</gene>
<evidence type="ECO:0000313" key="3">
    <source>
        <dbReference type="Proteomes" id="UP001396334"/>
    </source>
</evidence>
<keyword evidence="3" id="KW-1185">Reference proteome</keyword>
<name>A0ABR2R6N3_9ROSI</name>
<evidence type="ECO:0000256" key="1">
    <source>
        <dbReference type="SAM" id="MobiDB-lite"/>
    </source>
</evidence>
<dbReference type="Proteomes" id="UP001396334">
    <property type="component" value="Unassembled WGS sequence"/>
</dbReference>
<feature type="region of interest" description="Disordered" evidence="1">
    <location>
        <begin position="62"/>
        <end position="107"/>
    </location>
</feature>
<comment type="caution">
    <text evidence="2">The sequence shown here is derived from an EMBL/GenBank/DDBJ whole genome shotgun (WGS) entry which is preliminary data.</text>
</comment>
<reference evidence="2 3" key="1">
    <citation type="journal article" date="2024" name="G3 (Bethesda)">
        <title>Genome assembly of Hibiscus sabdariffa L. provides insights into metabolisms of medicinal natural products.</title>
        <authorList>
            <person name="Kim T."/>
        </authorList>
    </citation>
    <scope>NUCLEOTIDE SEQUENCE [LARGE SCALE GENOMIC DNA]</scope>
    <source>
        <strain evidence="2">TK-2024</strain>
        <tissue evidence="2">Old leaves</tissue>
    </source>
</reference>
<feature type="compositionally biased region" description="Polar residues" evidence="1">
    <location>
        <begin position="62"/>
        <end position="75"/>
    </location>
</feature>
<dbReference type="EMBL" id="JBBPBN010000026">
    <property type="protein sequence ID" value="KAK9008421.1"/>
    <property type="molecule type" value="Genomic_DNA"/>
</dbReference>
<accession>A0ABR2R6N3</accession>
<feature type="compositionally biased region" description="Polar residues" evidence="1">
    <location>
        <begin position="9"/>
        <end position="20"/>
    </location>
</feature>